<reference evidence="1" key="1">
    <citation type="submission" date="2025-08" db="UniProtKB">
        <authorList>
            <consortium name="Ensembl"/>
        </authorList>
    </citation>
    <scope>IDENTIFICATION</scope>
</reference>
<dbReference type="Ensembl" id="ENSOSIT00000005723.1">
    <property type="protein sequence ID" value="ENSOSIP00000005336.1"/>
    <property type="gene ID" value="ENSOSIG00000003684.1"/>
</dbReference>
<organism evidence="1 2">
    <name type="scientific">Oryzias sinensis</name>
    <name type="common">Chinese medaka</name>
    <dbReference type="NCBI Taxonomy" id="183150"/>
    <lineage>
        <taxon>Eukaryota</taxon>
        <taxon>Metazoa</taxon>
        <taxon>Chordata</taxon>
        <taxon>Craniata</taxon>
        <taxon>Vertebrata</taxon>
        <taxon>Euteleostomi</taxon>
        <taxon>Actinopterygii</taxon>
        <taxon>Neopterygii</taxon>
        <taxon>Teleostei</taxon>
        <taxon>Neoteleostei</taxon>
        <taxon>Acanthomorphata</taxon>
        <taxon>Ovalentaria</taxon>
        <taxon>Atherinomorphae</taxon>
        <taxon>Beloniformes</taxon>
        <taxon>Adrianichthyidae</taxon>
        <taxon>Oryziinae</taxon>
        <taxon>Oryzias</taxon>
    </lineage>
</organism>
<dbReference type="GO" id="GO:0003676">
    <property type="term" value="F:nucleic acid binding"/>
    <property type="evidence" value="ECO:0007669"/>
    <property type="project" value="InterPro"/>
</dbReference>
<evidence type="ECO:0000313" key="2">
    <source>
        <dbReference type="Proteomes" id="UP000694383"/>
    </source>
</evidence>
<dbReference type="Gene3D" id="3.30.420.10">
    <property type="entry name" value="Ribonuclease H-like superfamily/Ribonuclease H"/>
    <property type="match status" value="1"/>
</dbReference>
<dbReference type="Proteomes" id="UP000694383">
    <property type="component" value="Unplaced"/>
</dbReference>
<keyword evidence="2" id="KW-1185">Reference proteome</keyword>
<evidence type="ECO:0000313" key="1">
    <source>
        <dbReference type="Ensembl" id="ENSOSIP00000005336.1"/>
    </source>
</evidence>
<accession>A0A8C8DHE7</accession>
<protein>
    <submittedName>
        <fullName evidence="1">Uncharacterized protein</fullName>
    </submittedName>
</protein>
<reference evidence="1" key="2">
    <citation type="submission" date="2025-09" db="UniProtKB">
        <authorList>
            <consortium name="Ensembl"/>
        </authorList>
    </citation>
    <scope>IDENTIFICATION</scope>
</reference>
<name>A0A8C8DHE7_9TELE</name>
<dbReference type="AlphaFoldDB" id="A0A8C8DHE7"/>
<sequence>MKPLLGVKKDEKNSVCTVKHGGGGLMVWGCFSSKGNLVRIDGEMNTLRYQNILEGNYVKLSLMQKGGIRRGRPGGCRLFNRVMWDVSAVVRIQKEETVSK</sequence>
<dbReference type="InterPro" id="IPR036397">
    <property type="entry name" value="RNaseH_sf"/>
</dbReference>
<proteinExistence type="predicted"/>